<name>A0ABR6MDK2_MICEC</name>
<evidence type="ECO:0000313" key="2">
    <source>
        <dbReference type="Proteomes" id="UP000618986"/>
    </source>
</evidence>
<organism evidence="1 2">
    <name type="scientific">Micromonospora echinospora</name>
    <name type="common">Micromonospora purpurea</name>
    <dbReference type="NCBI Taxonomy" id="1877"/>
    <lineage>
        <taxon>Bacteria</taxon>
        <taxon>Bacillati</taxon>
        <taxon>Actinomycetota</taxon>
        <taxon>Actinomycetes</taxon>
        <taxon>Micromonosporales</taxon>
        <taxon>Micromonosporaceae</taxon>
        <taxon>Micromonospora</taxon>
    </lineage>
</organism>
<evidence type="ECO:0008006" key="3">
    <source>
        <dbReference type="Google" id="ProtNLM"/>
    </source>
</evidence>
<dbReference type="GeneID" id="300293860"/>
<dbReference type="RefSeq" id="WP_184685212.1">
    <property type="nucleotide sequence ID" value="NZ_JACHJC010000001.1"/>
</dbReference>
<dbReference type="NCBIfam" id="NF033532">
    <property type="entry name" value="lone7para_assoc"/>
    <property type="match status" value="1"/>
</dbReference>
<dbReference type="InterPro" id="IPR047659">
    <property type="entry name" value="T7SS_assoc"/>
</dbReference>
<gene>
    <name evidence="1" type="ORF">FHU28_003295</name>
</gene>
<keyword evidence="2" id="KW-1185">Reference proteome</keyword>
<proteinExistence type="predicted"/>
<sequence length="164" mass="17548">MSDDEFLLLLDPEWTDGEDDEPPFEAVVGMWPVGPHGEVGPFRSNPEYRPRFPDSPTDPADALLRLTAAGEAEPADLLAVLRDSTFHLATNGDGRPLVLPDPEDGNCVVVTTSTAHRERVPAPGWRLLDLAELATVAGAYDTIVNPGGPAPARLSAAFLRETAP</sequence>
<protein>
    <recommendedName>
        <fullName evidence="3">Type VII secretion system-associated protein</fullName>
    </recommendedName>
</protein>
<reference evidence="1 2" key="1">
    <citation type="submission" date="2020-08" db="EMBL/GenBank/DDBJ databases">
        <title>Sequencing the genomes of 1000 actinobacteria strains.</title>
        <authorList>
            <person name="Klenk H.-P."/>
        </authorList>
    </citation>
    <scope>NUCLEOTIDE SEQUENCE [LARGE SCALE GENOMIC DNA]</scope>
    <source>
        <strain evidence="1 2">DSM 43036</strain>
    </source>
</reference>
<dbReference type="EMBL" id="JACHJC010000001">
    <property type="protein sequence ID" value="MBB5113456.1"/>
    <property type="molecule type" value="Genomic_DNA"/>
</dbReference>
<dbReference type="Proteomes" id="UP000618986">
    <property type="component" value="Unassembled WGS sequence"/>
</dbReference>
<comment type="caution">
    <text evidence="1">The sequence shown here is derived from an EMBL/GenBank/DDBJ whole genome shotgun (WGS) entry which is preliminary data.</text>
</comment>
<evidence type="ECO:0000313" key="1">
    <source>
        <dbReference type="EMBL" id="MBB5113456.1"/>
    </source>
</evidence>
<accession>A0ABR6MDK2</accession>